<evidence type="ECO:0008006" key="3">
    <source>
        <dbReference type="Google" id="ProtNLM"/>
    </source>
</evidence>
<dbReference type="AlphaFoldDB" id="A0A1T1HC25"/>
<sequence length="277" mass="31229">MCIILFSWQKNRHFPLVVAANRDEFYQRPTSELSYWENSDIIAGRDLQAGGTWLGITPSGRFAAVTNFRQVADMHNSYPLSRGKLCQNFLEGSMSPECYLEELADIAMETGGFNLLVSDSKTLGYGCNRFGTEEGEPYYDFKPHLPAGIYGLSNHRLDTPWPKIRQSKQLMTEFIASLAESEQESLLNEEHRPHLINEEHLLPVITHSKEAADHELPDTGIGLDKERFLSPSFINSSMDYGTRASTILIRNDSGQQTIMEQTWHPGGQTGVRTLVCL</sequence>
<dbReference type="PANTHER" id="PTHR17985">
    <property type="entry name" value="SER/THR-RICH PROTEIN T10 IN DGCR REGION"/>
    <property type="match status" value="1"/>
</dbReference>
<name>A0A1T1HC25_OCELI</name>
<dbReference type="RefSeq" id="WP_078319767.1">
    <property type="nucleotide sequence ID" value="NZ_FXTS01000003.1"/>
</dbReference>
<dbReference type="STRING" id="966.BTA35_0208675"/>
<dbReference type="Pfam" id="PF05742">
    <property type="entry name" value="TANGO2"/>
    <property type="match status" value="1"/>
</dbReference>
<gene>
    <name evidence="1" type="ORF">BTA35_0208675</name>
</gene>
<accession>A0A1T1HC25</accession>
<evidence type="ECO:0000313" key="2">
    <source>
        <dbReference type="Proteomes" id="UP000190064"/>
    </source>
</evidence>
<proteinExistence type="predicted"/>
<reference evidence="1" key="1">
    <citation type="submission" date="2017-02" db="EMBL/GenBank/DDBJ databases">
        <title>Draft Genome Sequence of the Salt Water Bacterium Oceanospirillum linum ATCC 11336.</title>
        <authorList>
            <person name="Trachtenberg A.M."/>
            <person name="Carney J.G."/>
            <person name="Linnane J.D."/>
            <person name="Rheaume B.A."/>
            <person name="Pitts N.L."/>
            <person name="Mykles D.L."/>
            <person name="Maclea K.S."/>
        </authorList>
    </citation>
    <scope>NUCLEOTIDE SEQUENCE [LARGE SCALE GENOMIC DNA]</scope>
    <source>
        <strain evidence="1">ATCC 11336</strain>
    </source>
</reference>
<dbReference type="InterPro" id="IPR008551">
    <property type="entry name" value="TANGO2"/>
</dbReference>
<dbReference type="PANTHER" id="PTHR17985:SF8">
    <property type="entry name" value="TRANSPORT AND GOLGI ORGANIZATION PROTEIN 2 HOMOLOG"/>
    <property type="match status" value="1"/>
</dbReference>
<protein>
    <recommendedName>
        <fullName evidence="3">NRDE family protein</fullName>
    </recommendedName>
</protein>
<dbReference type="EMBL" id="MTSD02000003">
    <property type="protein sequence ID" value="OOV87401.1"/>
    <property type="molecule type" value="Genomic_DNA"/>
</dbReference>
<keyword evidence="2" id="KW-1185">Reference proteome</keyword>
<organism evidence="1 2">
    <name type="scientific">Oceanospirillum linum</name>
    <dbReference type="NCBI Taxonomy" id="966"/>
    <lineage>
        <taxon>Bacteria</taxon>
        <taxon>Pseudomonadati</taxon>
        <taxon>Pseudomonadota</taxon>
        <taxon>Gammaproteobacteria</taxon>
        <taxon>Oceanospirillales</taxon>
        <taxon>Oceanospirillaceae</taxon>
        <taxon>Oceanospirillum</taxon>
    </lineage>
</organism>
<dbReference type="Proteomes" id="UP000190064">
    <property type="component" value="Unassembled WGS sequence"/>
</dbReference>
<comment type="caution">
    <text evidence="1">The sequence shown here is derived from an EMBL/GenBank/DDBJ whole genome shotgun (WGS) entry which is preliminary data.</text>
</comment>
<evidence type="ECO:0000313" key="1">
    <source>
        <dbReference type="EMBL" id="OOV87401.1"/>
    </source>
</evidence>